<dbReference type="RefSeq" id="WP_096494122.1">
    <property type="nucleotide sequence ID" value="NZ_CP023445.1"/>
</dbReference>
<dbReference type="AlphaFoldDB" id="A0A290Z6T5"/>
<dbReference type="Pfam" id="PF13349">
    <property type="entry name" value="DUF4097"/>
    <property type="match status" value="1"/>
</dbReference>
<gene>
    <name evidence="2" type="ORF">CNX65_16660</name>
</gene>
<keyword evidence="3" id="KW-1185">Reference proteome</keyword>
<evidence type="ECO:0000259" key="1">
    <source>
        <dbReference type="Pfam" id="PF13349"/>
    </source>
</evidence>
<evidence type="ECO:0000313" key="3">
    <source>
        <dbReference type="Proteomes" id="UP000218505"/>
    </source>
</evidence>
<dbReference type="KEGG" id="apre:CNX65_16660"/>
<proteinExistence type="predicted"/>
<dbReference type="EMBL" id="CP023445">
    <property type="protein sequence ID" value="ATE54708.1"/>
    <property type="molecule type" value="Genomic_DNA"/>
</dbReference>
<reference evidence="2" key="1">
    <citation type="submission" date="2017-09" db="EMBL/GenBank/DDBJ databases">
        <title>Complete Genome Sequence of ansamitocin-producing Bacterium Actinosynnema pretiosum X47.</title>
        <authorList>
            <person name="Cao G."/>
            <person name="Zong G."/>
            <person name="Zhong C."/>
            <person name="Fu J."/>
        </authorList>
    </citation>
    <scope>NUCLEOTIDE SEQUENCE [LARGE SCALE GENOMIC DNA]</scope>
    <source>
        <strain evidence="2">X47</strain>
    </source>
</reference>
<protein>
    <recommendedName>
        <fullName evidence="1">DUF4097 domain-containing protein</fullName>
    </recommendedName>
</protein>
<organism evidence="2 3">
    <name type="scientific">Actinosynnema pretiosum</name>
    <dbReference type="NCBI Taxonomy" id="42197"/>
    <lineage>
        <taxon>Bacteria</taxon>
        <taxon>Bacillati</taxon>
        <taxon>Actinomycetota</taxon>
        <taxon>Actinomycetes</taxon>
        <taxon>Pseudonocardiales</taxon>
        <taxon>Pseudonocardiaceae</taxon>
        <taxon>Actinosynnema</taxon>
    </lineage>
</organism>
<dbReference type="Gene3D" id="2.160.20.120">
    <property type="match status" value="1"/>
</dbReference>
<accession>A0A290Z6T5</accession>
<sequence>MRKFATTTPVTTVLDIPAGTVRLIAADRADTTVRVRPANPAKRRDVAAAERTEVDYRDGVLRVGSAPAGNRLLGATGFVEVVVELPEGSRVQARTASADLRGVGRFGEVAVECAHGSVELDEAGSLRLTTQSGDVTVTRLTGPAEITTGKGDIRVAEAVRGEVVLTTGSGDVSVHAATGVSASLDAGTAHGRVSNSLRNTTGAADLAIRATTSHGDIAAASL</sequence>
<dbReference type="InterPro" id="IPR025164">
    <property type="entry name" value="Toastrack_DUF4097"/>
</dbReference>
<dbReference type="Proteomes" id="UP000218505">
    <property type="component" value="Chromosome"/>
</dbReference>
<feature type="domain" description="DUF4097" evidence="1">
    <location>
        <begin position="19"/>
        <end position="218"/>
    </location>
</feature>
<evidence type="ECO:0000313" key="2">
    <source>
        <dbReference type="EMBL" id="ATE54708.1"/>
    </source>
</evidence>
<name>A0A290Z6T5_9PSEU</name>